<feature type="compositionally biased region" description="Acidic residues" evidence="9">
    <location>
        <begin position="1"/>
        <end position="10"/>
    </location>
</feature>
<evidence type="ECO:0000256" key="9">
    <source>
        <dbReference type="SAM" id="MobiDB-lite"/>
    </source>
</evidence>
<dbReference type="SMART" id="SM00443">
    <property type="entry name" value="G_patch"/>
    <property type="match status" value="1"/>
</dbReference>
<keyword evidence="8" id="KW-0175">Coiled coil</keyword>
<keyword evidence="5 7" id="KW-0508">mRNA splicing</keyword>
<comment type="subcellular location">
    <subcellularLocation>
        <location evidence="1 7">Nucleus</location>
    </subcellularLocation>
</comment>
<dbReference type="Pfam" id="PF01585">
    <property type="entry name" value="G-patch"/>
    <property type="match status" value="1"/>
</dbReference>
<feature type="compositionally biased region" description="Acidic residues" evidence="9">
    <location>
        <begin position="74"/>
        <end position="86"/>
    </location>
</feature>
<feature type="coiled-coil region" evidence="8">
    <location>
        <begin position="355"/>
        <end position="382"/>
    </location>
</feature>
<dbReference type="InterPro" id="IPR022783">
    <property type="entry name" value="GCFC_dom"/>
</dbReference>
<keyword evidence="3 7" id="KW-0507">mRNA processing</keyword>
<dbReference type="GO" id="GO:0000390">
    <property type="term" value="P:spliceosomal complex disassembly"/>
    <property type="evidence" value="ECO:0007669"/>
    <property type="project" value="InterPro"/>
</dbReference>
<dbReference type="PROSITE" id="PS50174">
    <property type="entry name" value="G_PATCH"/>
    <property type="match status" value="1"/>
</dbReference>
<dbReference type="PIRSF" id="PIRSF017706">
    <property type="entry name" value="TFIP11"/>
    <property type="match status" value="1"/>
</dbReference>
<evidence type="ECO:0000259" key="10">
    <source>
        <dbReference type="PROSITE" id="PS50174"/>
    </source>
</evidence>
<evidence type="ECO:0000313" key="11">
    <source>
        <dbReference type="EMBL" id="CAI8029152.1"/>
    </source>
</evidence>
<evidence type="ECO:0000256" key="8">
    <source>
        <dbReference type="SAM" id="Coils"/>
    </source>
</evidence>
<dbReference type="InterPro" id="IPR024933">
    <property type="entry name" value="TFP11"/>
</dbReference>
<evidence type="ECO:0000256" key="2">
    <source>
        <dbReference type="ARBA" id="ARBA00010900"/>
    </source>
</evidence>
<evidence type="ECO:0000256" key="3">
    <source>
        <dbReference type="ARBA" id="ARBA00022664"/>
    </source>
</evidence>
<dbReference type="EMBL" id="CASHTH010002384">
    <property type="protein sequence ID" value="CAI8029152.1"/>
    <property type="molecule type" value="Genomic_DNA"/>
</dbReference>
<keyword evidence="4 7" id="KW-0747">Spliceosome</keyword>
<dbReference type="Pfam" id="PF07842">
    <property type="entry name" value="GCFC"/>
    <property type="match status" value="1"/>
</dbReference>
<feature type="compositionally biased region" description="Low complexity" evidence="9">
    <location>
        <begin position="130"/>
        <end position="143"/>
    </location>
</feature>
<evidence type="ECO:0000256" key="1">
    <source>
        <dbReference type="ARBA" id="ARBA00004123"/>
    </source>
</evidence>
<feature type="region of interest" description="Disordered" evidence="9">
    <location>
        <begin position="37"/>
        <end position="166"/>
    </location>
</feature>
<feature type="region of interest" description="Disordered" evidence="9">
    <location>
        <begin position="1"/>
        <end position="25"/>
    </location>
</feature>
<keyword evidence="6 7" id="KW-0539">Nucleus</keyword>
<protein>
    <submittedName>
        <fullName evidence="11">Tuftelin-interacting protein 11</fullName>
    </submittedName>
</protein>
<dbReference type="PANTHER" id="PTHR23329:SF1">
    <property type="entry name" value="TUFTELIN-INTERACTING PROTEIN 11"/>
    <property type="match status" value="1"/>
</dbReference>
<dbReference type="Proteomes" id="UP001174909">
    <property type="component" value="Unassembled WGS sequence"/>
</dbReference>
<name>A0AA35SHD3_GEOBA</name>
<sequence>MEFDSDDEMEQFQVTQDDLMPRRRRKMTKEDVIYGMWAEHDSDDDRGGRGGKDYSRPVGFVSAGVHGGSKGGEEEGGSESEEEESATEQFLKDLMVQREQKVMEKGGEKVGVGKFQQAGLDENKSLHMKTPTTTAASSSNEASKQPQKQRKQRYAPQSMDREFGRWEKHSKGFATKMMQKMGWRPGQGLGREGEGIVNPVKATKHTDFGKGIKVVSGQPVPLADAEAVDEEEEEEREFEQQLSQWKKTEVGGQAKPKYNVKTFEELTKSKRWMSLSSESRSHTAMKVIDRTGPKPRELSSYEEIYDRPLHPEEKLPETSAVYMPELLHNIERLVLKTEEAILRNDRTLRYNEDLLVNLSHEREGLEEEVDIEERQIKTLSDILEAVTLCETRLSAGRGGFSLGECEELMTRLKDKYPEEYKVYELSSLAVAVAFPQIKAVLETWDLAGDPEKPVPVFARWRHLLRETETSSTAIPSSDSMDPYDRLVWDVWMPKFRHFLSSLSLLEFSAVIDLLEMWMPLLPTWQMENILEQMVLPRLQHGVQNWDPTTDTVPLHTWVHPWLPLMERKLELLYPTIRHKLAIALNNWHPSDLSAHKILEPWVQVFSKETMEAFVVRHILPKLAYCIQTMAINPHSQDISPFEWVMTWRDMLPAHQYASMLDQNLFPRWMQVLSSWLSNSPNYNEVTKWYSGWKSMLDPGLLNEPSIKRRLGQALDMMNHAVSGTFVPGVRENMAYFTSNERRSTAVGSEAVGRQRVSALQNAISAPVSVSFKDIIEKLAEEHGILFMPVPGQKRYEGKALYHFGRATVYLDRGVAFVSRGDRWAPTSLDELVQLAII</sequence>
<dbReference type="AlphaFoldDB" id="A0AA35SHD3"/>
<comment type="similarity">
    <text evidence="2 7">Belongs to the TFP11/STIP family.</text>
</comment>
<feature type="domain" description="G-patch" evidence="10">
    <location>
        <begin position="170"/>
        <end position="217"/>
    </location>
</feature>
<feature type="compositionally biased region" description="Basic and acidic residues" evidence="9">
    <location>
        <begin position="37"/>
        <end position="55"/>
    </location>
</feature>
<evidence type="ECO:0000256" key="7">
    <source>
        <dbReference type="PIRNR" id="PIRNR017706"/>
    </source>
</evidence>
<proteinExistence type="inferred from homology"/>
<evidence type="ECO:0000256" key="5">
    <source>
        <dbReference type="ARBA" id="ARBA00023187"/>
    </source>
</evidence>
<accession>A0AA35SHD3</accession>
<gene>
    <name evidence="11" type="ORF">GBAR_LOCUS16575</name>
</gene>
<dbReference type="PANTHER" id="PTHR23329">
    <property type="entry name" value="TUFTELIN-INTERACTING PROTEIN 11-RELATED"/>
    <property type="match status" value="1"/>
</dbReference>
<reference evidence="11" key="1">
    <citation type="submission" date="2023-03" db="EMBL/GenBank/DDBJ databases">
        <authorList>
            <person name="Steffen K."/>
            <person name="Cardenas P."/>
        </authorList>
    </citation>
    <scope>NUCLEOTIDE SEQUENCE</scope>
</reference>
<dbReference type="InterPro" id="IPR022159">
    <property type="entry name" value="STIP/TFIP11_N"/>
</dbReference>
<evidence type="ECO:0000313" key="12">
    <source>
        <dbReference type="Proteomes" id="UP001174909"/>
    </source>
</evidence>
<dbReference type="InterPro" id="IPR000467">
    <property type="entry name" value="G_patch_dom"/>
</dbReference>
<evidence type="ECO:0000256" key="4">
    <source>
        <dbReference type="ARBA" id="ARBA00022728"/>
    </source>
</evidence>
<organism evidence="11 12">
    <name type="scientific">Geodia barretti</name>
    <name type="common">Barrett's horny sponge</name>
    <dbReference type="NCBI Taxonomy" id="519541"/>
    <lineage>
        <taxon>Eukaryota</taxon>
        <taxon>Metazoa</taxon>
        <taxon>Porifera</taxon>
        <taxon>Demospongiae</taxon>
        <taxon>Heteroscleromorpha</taxon>
        <taxon>Tetractinellida</taxon>
        <taxon>Astrophorina</taxon>
        <taxon>Geodiidae</taxon>
        <taxon>Geodia</taxon>
    </lineage>
</organism>
<dbReference type="GO" id="GO:0071008">
    <property type="term" value="C:U2-type post-mRNA release spliceosomal complex"/>
    <property type="evidence" value="ECO:0007669"/>
    <property type="project" value="TreeGrafter"/>
</dbReference>
<evidence type="ECO:0000256" key="6">
    <source>
        <dbReference type="ARBA" id="ARBA00023242"/>
    </source>
</evidence>
<comment type="caution">
    <text evidence="11">The sequence shown here is derived from an EMBL/GenBank/DDBJ whole genome shotgun (WGS) entry which is preliminary data.</text>
</comment>
<dbReference type="GO" id="GO:0003676">
    <property type="term" value="F:nucleic acid binding"/>
    <property type="evidence" value="ECO:0007669"/>
    <property type="project" value="InterPro"/>
</dbReference>
<dbReference type="Pfam" id="PF12457">
    <property type="entry name" value="TIP_N"/>
    <property type="match status" value="1"/>
</dbReference>
<feature type="compositionally biased region" description="Basic and acidic residues" evidence="9">
    <location>
        <begin position="95"/>
        <end position="108"/>
    </location>
</feature>
<keyword evidence="12" id="KW-1185">Reference proteome</keyword>
<dbReference type="InterPro" id="IPR045211">
    <property type="entry name" value="TFP11/STIP/Ntr1"/>
</dbReference>